<feature type="transmembrane region" description="Helical" evidence="1">
    <location>
        <begin position="61"/>
        <end position="80"/>
    </location>
</feature>
<reference evidence="4" key="2">
    <citation type="journal article" date="2022" name="Microbiol. Resour. Announc.">
        <title>Genome Sequence of Cupriavidus campinensis Strain G5, a Member of a Bacterial Consortium Capable of Polyethylene Degradation.</title>
        <authorList>
            <person name="Schneider B."/>
            <person name="Pfeiffer F."/>
            <person name="Dyall-Smith M."/>
            <person name="Kunte H.J."/>
        </authorList>
    </citation>
    <scope>NUCLEOTIDE SEQUENCE</scope>
    <source>
        <strain evidence="4">G5</strain>
    </source>
</reference>
<name>A0AAE9I487_9BURK</name>
<dbReference type="AlphaFoldDB" id="A0AAE9I487"/>
<keyword evidence="1" id="KW-0472">Membrane</keyword>
<evidence type="ECO:0000256" key="2">
    <source>
        <dbReference type="SAM" id="SignalP"/>
    </source>
</evidence>
<keyword evidence="1" id="KW-1133">Transmembrane helix</keyword>
<protein>
    <recommendedName>
        <fullName evidence="7">DUF3649 domain-containing protein</fullName>
    </recommendedName>
</protein>
<dbReference type="EMBL" id="VCIZ01000008">
    <property type="protein sequence ID" value="TSP11922.1"/>
    <property type="molecule type" value="Genomic_DNA"/>
</dbReference>
<keyword evidence="2" id="KW-0732">Signal</keyword>
<evidence type="ECO:0008006" key="7">
    <source>
        <dbReference type="Google" id="ProtNLM"/>
    </source>
</evidence>
<evidence type="ECO:0000313" key="5">
    <source>
        <dbReference type="Proteomes" id="UP000318943"/>
    </source>
</evidence>
<sequence>MTEALKAVFVALLFNAIAAAAMAKLTGGSLSGPATLVTWVVTFVAFSFGFVVMLKATLKQSAVISLVSSPIAALILFAAVKV</sequence>
<feature type="transmembrane region" description="Helical" evidence="1">
    <location>
        <begin position="33"/>
        <end position="54"/>
    </location>
</feature>
<evidence type="ECO:0000313" key="6">
    <source>
        <dbReference type="Proteomes" id="UP001056132"/>
    </source>
</evidence>
<reference evidence="4" key="3">
    <citation type="submission" date="2022-05" db="EMBL/GenBank/DDBJ databases">
        <authorList>
            <person name="Kunte H.-J."/>
        </authorList>
    </citation>
    <scope>NUCLEOTIDE SEQUENCE</scope>
    <source>
        <strain evidence="4">G5</strain>
    </source>
</reference>
<organism evidence="4 6">
    <name type="scientific">Cupriavidus campinensis</name>
    <dbReference type="NCBI Taxonomy" id="151783"/>
    <lineage>
        <taxon>Bacteria</taxon>
        <taxon>Pseudomonadati</taxon>
        <taxon>Pseudomonadota</taxon>
        <taxon>Betaproteobacteria</taxon>
        <taxon>Burkholderiales</taxon>
        <taxon>Burkholderiaceae</taxon>
        <taxon>Cupriavidus</taxon>
    </lineage>
</organism>
<evidence type="ECO:0000256" key="1">
    <source>
        <dbReference type="SAM" id="Phobius"/>
    </source>
</evidence>
<dbReference type="Proteomes" id="UP001056132">
    <property type="component" value="Chromosome 2"/>
</dbReference>
<dbReference type="KEGG" id="ccam:M5D45_19780"/>
<gene>
    <name evidence="3" type="ORF">FGG12_15460</name>
    <name evidence="4" type="ORF">M5D45_19780</name>
</gene>
<accession>A0AAE9I487</accession>
<feature type="chain" id="PRO_5041986393" description="DUF3649 domain-containing protein" evidence="2">
    <location>
        <begin position="24"/>
        <end position="82"/>
    </location>
</feature>
<keyword evidence="1" id="KW-0812">Transmembrane</keyword>
<evidence type="ECO:0000313" key="4">
    <source>
        <dbReference type="EMBL" id="URF07444.1"/>
    </source>
</evidence>
<evidence type="ECO:0000313" key="3">
    <source>
        <dbReference type="EMBL" id="TSP11922.1"/>
    </source>
</evidence>
<dbReference type="Proteomes" id="UP000318943">
    <property type="component" value="Unassembled WGS sequence"/>
</dbReference>
<keyword evidence="5" id="KW-1185">Reference proteome</keyword>
<proteinExistence type="predicted"/>
<dbReference type="RefSeq" id="WP_144198738.1">
    <property type="nucleotide sequence ID" value="NZ_CAJPVH010000009.1"/>
</dbReference>
<reference evidence="3 5" key="1">
    <citation type="submission" date="2019-05" db="EMBL/GenBank/DDBJ databases">
        <title>Whole genome sequence analysis of Cupriavidus campinensis S14E4C strain.</title>
        <authorList>
            <person name="Abbaszade G."/>
            <person name="Szabo A."/>
            <person name="Toumi M."/>
            <person name="Toth E."/>
        </authorList>
    </citation>
    <scope>NUCLEOTIDE SEQUENCE [LARGE SCALE GENOMIC DNA]</scope>
    <source>
        <strain evidence="3 5">S14E4C</strain>
    </source>
</reference>
<feature type="signal peptide" evidence="2">
    <location>
        <begin position="1"/>
        <end position="23"/>
    </location>
</feature>
<dbReference type="EMBL" id="CP097331">
    <property type="protein sequence ID" value="URF07444.1"/>
    <property type="molecule type" value="Genomic_DNA"/>
</dbReference>